<keyword evidence="5" id="KW-1185">Reference proteome</keyword>
<evidence type="ECO:0000313" key="4">
    <source>
        <dbReference type="EMBL" id="KAK4213325.1"/>
    </source>
</evidence>
<evidence type="ECO:0000313" key="5">
    <source>
        <dbReference type="Proteomes" id="UP001301769"/>
    </source>
</evidence>
<dbReference type="Pfam" id="PF20237">
    <property type="entry name" value="DUF6594"/>
    <property type="match status" value="1"/>
</dbReference>
<sequence length="304" mass="33753">MEAPDSPSKLERGEGTFSSAATTVKASRDDVKACGSDWASDLPDLAQGGMSGLATLMSTDYQYNFHPIFENAATEVLLHSAQDVSRQIERLRGIQKKQKAKLGPQNLKLRRRERMAVRKLRRKLTIHFDFFNKLSIVAQFKGPQASSVDGLKTWIAETFPECEAVLNDIDVDDLRIVCAPRGQIDQLILNVSRSRIGNAIMRPFVSKNQDAGNAKLQVYNPYLFLRISAAVSLCLLVIFFQTPVALLSYHVLSREAAVGLALGFCLVFSLFAQWLAADRTDVFYILVFAYGAIIGGNIINFEDN</sequence>
<gene>
    <name evidence="4" type="ORF">QBC37DRAFT_483103</name>
</gene>
<evidence type="ECO:0000256" key="1">
    <source>
        <dbReference type="SAM" id="MobiDB-lite"/>
    </source>
</evidence>
<feature type="region of interest" description="Disordered" evidence="1">
    <location>
        <begin position="1"/>
        <end position="22"/>
    </location>
</feature>
<reference evidence="4" key="1">
    <citation type="journal article" date="2023" name="Mol. Phylogenet. Evol.">
        <title>Genome-scale phylogeny and comparative genomics of the fungal order Sordariales.</title>
        <authorList>
            <person name="Hensen N."/>
            <person name="Bonometti L."/>
            <person name="Westerberg I."/>
            <person name="Brannstrom I.O."/>
            <person name="Guillou S."/>
            <person name="Cros-Aarteil S."/>
            <person name="Calhoun S."/>
            <person name="Haridas S."/>
            <person name="Kuo A."/>
            <person name="Mondo S."/>
            <person name="Pangilinan J."/>
            <person name="Riley R."/>
            <person name="LaButti K."/>
            <person name="Andreopoulos B."/>
            <person name="Lipzen A."/>
            <person name="Chen C."/>
            <person name="Yan M."/>
            <person name="Daum C."/>
            <person name="Ng V."/>
            <person name="Clum A."/>
            <person name="Steindorff A."/>
            <person name="Ohm R.A."/>
            <person name="Martin F."/>
            <person name="Silar P."/>
            <person name="Natvig D.O."/>
            <person name="Lalanne C."/>
            <person name="Gautier V."/>
            <person name="Ament-Velasquez S.L."/>
            <person name="Kruys A."/>
            <person name="Hutchinson M.I."/>
            <person name="Powell A.J."/>
            <person name="Barry K."/>
            <person name="Miller A.N."/>
            <person name="Grigoriev I.V."/>
            <person name="Debuchy R."/>
            <person name="Gladieux P."/>
            <person name="Hiltunen Thoren M."/>
            <person name="Johannesson H."/>
        </authorList>
    </citation>
    <scope>NUCLEOTIDE SEQUENCE</scope>
    <source>
        <strain evidence="4">PSN293</strain>
    </source>
</reference>
<feature type="transmembrane region" description="Helical" evidence="2">
    <location>
        <begin position="223"/>
        <end position="249"/>
    </location>
</feature>
<dbReference type="InterPro" id="IPR046529">
    <property type="entry name" value="DUF6594"/>
</dbReference>
<accession>A0AAN7B9S4</accession>
<feature type="transmembrane region" description="Helical" evidence="2">
    <location>
        <begin position="256"/>
        <end position="276"/>
    </location>
</feature>
<dbReference type="AlphaFoldDB" id="A0AAN7B9S4"/>
<comment type="caution">
    <text evidence="4">The sequence shown here is derived from an EMBL/GenBank/DDBJ whole genome shotgun (WGS) entry which is preliminary data.</text>
</comment>
<evidence type="ECO:0000256" key="2">
    <source>
        <dbReference type="SAM" id="Phobius"/>
    </source>
</evidence>
<feature type="transmembrane region" description="Helical" evidence="2">
    <location>
        <begin position="282"/>
        <end position="301"/>
    </location>
</feature>
<protein>
    <recommendedName>
        <fullName evidence="3">DUF6594 domain-containing protein</fullName>
    </recommendedName>
</protein>
<dbReference type="Proteomes" id="UP001301769">
    <property type="component" value="Unassembled WGS sequence"/>
</dbReference>
<keyword evidence="2" id="KW-0812">Transmembrane</keyword>
<feature type="domain" description="DUF6594" evidence="3">
    <location>
        <begin position="52"/>
        <end position="293"/>
    </location>
</feature>
<evidence type="ECO:0000259" key="3">
    <source>
        <dbReference type="Pfam" id="PF20237"/>
    </source>
</evidence>
<keyword evidence="2" id="KW-0472">Membrane</keyword>
<name>A0AAN7B9S4_9PEZI</name>
<reference evidence="4" key="2">
    <citation type="submission" date="2023-05" db="EMBL/GenBank/DDBJ databases">
        <authorList>
            <consortium name="Lawrence Berkeley National Laboratory"/>
            <person name="Steindorff A."/>
            <person name="Hensen N."/>
            <person name="Bonometti L."/>
            <person name="Westerberg I."/>
            <person name="Brannstrom I.O."/>
            <person name="Guillou S."/>
            <person name="Cros-Aarteil S."/>
            <person name="Calhoun S."/>
            <person name="Haridas S."/>
            <person name="Kuo A."/>
            <person name="Mondo S."/>
            <person name="Pangilinan J."/>
            <person name="Riley R."/>
            <person name="Labutti K."/>
            <person name="Andreopoulos B."/>
            <person name="Lipzen A."/>
            <person name="Chen C."/>
            <person name="Yanf M."/>
            <person name="Daum C."/>
            <person name="Ng V."/>
            <person name="Clum A."/>
            <person name="Ohm R."/>
            <person name="Martin F."/>
            <person name="Silar P."/>
            <person name="Natvig D."/>
            <person name="Lalanne C."/>
            <person name="Gautier V."/>
            <person name="Ament-Velasquez S.L."/>
            <person name="Kruys A."/>
            <person name="Hutchinson M.I."/>
            <person name="Powell A.J."/>
            <person name="Barry K."/>
            <person name="Miller A.N."/>
            <person name="Grigoriev I.V."/>
            <person name="Debuchy R."/>
            <person name="Gladieux P."/>
            <person name="Thoren M.H."/>
            <person name="Johannesson H."/>
        </authorList>
    </citation>
    <scope>NUCLEOTIDE SEQUENCE</scope>
    <source>
        <strain evidence="4">PSN293</strain>
    </source>
</reference>
<keyword evidence="2" id="KW-1133">Transmembrane helix</keyword>
<proteinExistence type="predicted"/>
<organism evidence="4 5">
    <name type="scientific">Rhypophila decipiens</name>
    <dbReference type="NCBI Taxonomy" id="261697"/>
    <lineage>
        <taxon>Eukaryota</taxon>
        <taxon>Fungi</taxon>
        <taxon>Dikarya</taxon>
        <taxon>Ascomycota</taxon>
        <taxon>Pezizomycotina</taxon>
        <taxon>Sordariomycetes</taxon>
        <taxon>Sordariomycetidae</taxon>
        <taxon>Sordariales</taxon>
        <taxon>Naviculisporaceae</taxon>
        <taxon>Rhypophila</taxon>
    </lineage>
</organism>
<dbReference type="EMBL" id="MU858110">
    <property type="protein sequence ID" value="KAK4213325.1"/>
    <property type="molecule type" value="Genomic_DNA"/>
</dbReference>